<dbReference type="Proteomes" id="UP001556367">
    <property type="component" value="Unassembled WGS sequence"/>
</dbReference>
<evidence type="ECO:0000256" key="1">
    <source>
        <dbReference type="SAM" id="MobiDB-lite"/>
    </source>
</evidence>
<gene>
    <name evidence="2" type="ORF">HGRIS_012969</name>
</gene>
<feature type="compositionally biased region" description="Pro residues" evidence="1">
    <location>
        <begin position="1"/>
        <end position="22"/>
    </location>
</feature>
<comment type="caution">
    <text evidence="2">The sequence shown here is derived from an EMBL/GenBank/DDBJ whole genome shotgun (WGS) entry which is preliminary data.</text>
</comment>
<name>A0ABR3IU89_9AGAR</name>
<accession>A0ABR3IU89</accession>
<evidence type="ECO:0000313" key="3">
    <source>
        <dbReference type="Proteomes" id="UP001556367"/>
    </source>
</evidence>
<sequence length="203" mass="23132">MVFEDLPPPPHQPPPQQPPPQPERIYHPYLTGKPCDRNGQPIAAGAEPEPRTSNEPGDWAPFDGGPDFLMADLLFRKVEMSASNQDELFEILNIMMDKHDDQSPFSSAKDLYTTIDAATVGDALWQCFTTSFVGPLGANPPSWKLKEYEVWYRDPDVVLQNMLDNPDYASEFDYSPYIQIDENGDRRWSDFSSSNFAWRHSDM</sequence>
<keyword evidence="3" id="KW-1185">Reference proteome</keyword>
<protein>
    <submittedName>
        <fullName evidence="2">Uncharacterized protein</fullName>
    </submittedName>
</protein>
<dbReference type="Pfam" id="PF18759">
    <property type="entry name" value="Plavaka"/>
    <property type="match status" value="1"/>
</dbReference>
<reference evidence="3" key="1">
    <citation type="submission" date="2024-06" db="EMBL/GenBank/DDBJ databases">
        <title>Multi-omics analyses provide insights into the biosynthesis of the anticancer antibiotic pleurotin in Hohenbuehelia grisea.</title>
        <authorList>
            <person name="Weaver J.A."/>
            <person name="Alberti F."/>
        </authorList>
    </citation>
    <scope>NUCLEOTIDE SEQUENCE [LARGE SCALE GENOMIC DNA]</scope>
    <source>
        <strain evidence="3">T-177</strain>
    </source>
</reference>
<dbReference type="EMBL" id="JASNQZ010000015">
    <property type="protein sequence ID" value="KAL0946796.1"/>
    <property type="molecule type" value="Genomic_DNA"/>
</dbReference>
<feature type="region of interest" description="Disordered" evidence="1">
    <location>
        <begin position="1"/>
        <end position="62"/>
    </location>
</feature>
<proteinExistence type="predicted"/>
<evidence type="ECO:0000313" key="2">
    <source>
        <dbReference type="EMBL" id="KAL0946796.1"/>
    </source>
</evidence>
<organism evidence="2 3">
    <name type="scientific">Hohenbuehelia grisea</name>
    <dbReference type="NCBI Taxonomy" id="104357"/>
    <lineage>
        <taxon>Eukaryota</taxon>
        <taxon>Fungi</taxon>
        <taxon>Dikarya</taxon>
        <taxon>Basidiomycota</taxon>
        <taxon>Agaricomycotina</taxon>
        <taxon>Agaricomycetes</taxon>
        <taxon>Agaricomycetidae</taxon>
        <taxon>Agaricales</taxon>
        <taxon>Pleurotineae</taxon>
        <taxon>Pleurotaceae</taxon>
        <taxon>Hohenbuehelia</taxon>
    </lineage>
</organism>
<dbReference type="InterPro" id="IPR041078">
    <property type="entry name" value="Plavaka"/>
</dbReference>